<feature type="compositionally biased region" description="Basic and acidic residues" evidence="1">
    <location>
        <begin position="88"/>
        <end position="103"/>
    </location>
</feature>
<proteinExistence type="predicted"/>
<dbReference type="EMBL" id="JASCZI010092797">
    <property type="protein sequence ID" value="MED6152794.1"/>
    <property type="molecule type" value="Genomic_DNA"/>
</dbReference>
<dbReference type="Proteomes" id="UP001341840">
    <property type="component" value="Unassembled WGS sequence"/>
</dbReference>
<name>A0ABU6TWC9_9FABA</name>
<accession>A0ABU6TWC9</accession>
<evidence type="ECO:0000313" key="3">
    <source>
        <dbReference type="Proteomes" id="UP001341840"/>
    </source>
</evidence>
<organism evidence="2 3">
    <name type="scientific">Stylosanthes scabra</name>
    <dbReference type="NCBI Taxonomy" id="79078"/>
    <lineage>
        <taxon>Eukaryota</taxon>
        <taxon>Viridiplantae</taxon>
        <taxon>Streptophyta</taxon>
        <taxon>Embryophyta</taxon>
        <taxon>Tracheophyta</taxon>
        <taxon>Spermatophyta</taxon>
        <taxon>Magnoliopsida</taxon>
        <taxon>eudicotyledons</taxon>
        <taxon>Gunneridae</taxon>
        <taxon>Pentapetalae</taxon>
        <taxon>rosids</taxon>
        <taxon>fabids</taxon>
        <taxon>Fabales</taxon>
        <taxon>Fabaceae</taxon>
        <taxon>Papilionoideae</taxon>
        <taxon>50 kb inversion clade</taxon>
        <taxon>dalbergioids sensu lato</taxon>
        <taxon>Dalbergieae</taxon>
        <taxon>Pterocarpus clade</taxon>
        <taxon>Stylosanthes</taxon>
    </lineage>
</organism>
<sequence length="109" mass="12089">MLRHVVLLSTSAYHVSLTDTCLSLLRARISFEHVALIVHISMPRQHVVNGKSSRGQRDSQFKISGAKLRNLKFQRANLSCDSNFKGDVLEHPDAGDLRPDKVTKLAAAP</sequence>
<gene>
    <name evidence="2" type="ORF">PIB30_095391</name>
</gene>
<protein>
    <submittedName>
        <fullName evidence="2">Uncharacterized protein</fullName>
    </submittedName>
</protein>
<reference evidence="2 3" key="1">
    <citation type="journal article" date="2023" name="Plants (Basel)">
        <title>Bridging the Gap: Combining Genomics and Transcriptomics Approaches to Understand Stylosanthes scabra, an Orphan Legume from the Brazilian Caatinga.</title>
        <authorList>
            <person name="Ferreira-Neto J.R.C."/>
            <person name="da Silva M.D."/>
            <person name="Binneck E."/>
            <person name="de Melo N.F."/>
            <person name="da Silva R.H."/>
            <person name="de Melo A.L.T.M."/>
            <person name="Pandolfi V."/>
            <person name="Bustamante F.O."/>
            <person name="Brasileiro-Vidal A.C."/>
            <person name="Benko-Iseppon A.M."/>
        </authorList>
    </citation>
    <scope>NUCLEOTIDE SEQUENCE [LARGE SCALE GENOMIC DNA]</scope>
    <source>
        <tissue evidence="2">Leaves</tissue>
    </source>
</reference>
<comment type="caution">
    <text evidence="2">The sequence shown here is derived from an EMBL/GenBank/DDBJ whole genome shotgun (WGS) entry which is preliminary data.</text>
</comment>
<evidence type="ECO:0000313" key="2">
    <source>
        <dbReference type="EMBL" id="MED6152794.1"/>
    </source>
</evidence>
<keyword evidence="3" id="KW-1185">Reference proteome</keyword>
<evidence type="ECO:0000256" key="1">
    <source>
        <dbReference type="SAM" id="MobiDB-lite"/>
    </source>
</evidence>
<feature type="region of interest" description="Disordered" evidence="1">
    <location>
        <begin position="88"/>
        <end position="109"/>
    </location>
</feature>